<dbReference type="Pfam" id="PF25943">
    <property type="entry name" value="DUF7983"/>
    <property type="match status" value="1"/>
</dbReference>
<dbReference type="GO" id="GO:0016887">
    <property type="term" value="F:ATP hydrolysis activity"/>
    <property type="evidence" value="ECO:0007669"/>
    <property type="project" value="InterPro"/>
</dbReference>
<dbReference type="InterPro" id="IPR050153">
    <property type="entry name" value="Metal_Ion_Import_ABC"/>
</dbReference>
<evidence type="ECO:0000256" key="2">
    <source>
        <dbReference type="ARBA" id="ARBA00022448"/>
    </source>
</evidence>
<dbReference type="AlphaFoldDB" id="U1PCN9"/>
<dbReference type="InterPro" id="IPR027417">
    <property type="entry name" value="P-loop_NTPase"/>
</dbReference>
<gene>
    <name evidence="3" type="ORF">J07HQW1_01376</name>
</gene>
<dbReference type="PANTHER" id="PTHR42734">
    <property type="entry name" value="METAL TRANSPORT SYSTEM ATP-BINDING PROTEIN TM_0124-RELATED"/>
    <property type="match status" value="1"/>
</dbReference>
<dbReference type="HOGENOM" id="CLU_000604_1_21_2"/>
<dbReference type="InterPro" id="IPR058289">
    <property type="entry name" value="DUF7983"/>
</dbReference>
<dbReference type="Gene3D" id="3.40.50.300">
    <property type="entry name" value="P-loop containing nucleotide triphosphate hydrolases"/>
    <property type="match status" value="1"/>
</dbReference>
<dbReference type="Proteomes" id="UP000030649">
    <property type="component" value="Unassembled WGS sequence"/>
</dbReference>
<name>U1PCN9_9EURY</name>
<dbReference type="SUPFAM" id="SSF52540">
    <property type="entry name" value="P-loop containing nucleoside triphosphate hydrolases"/>
    <property type="match status" value="1"/>
</dbReference>
<proteinExistence type="inferred from homology"/>
<comment type="similarity">
    <text evidence="1">Belongs to the ABC transporter superfamily.</text>
</comment>
<organism evidence="3 4">
    <name type="scientific">Haloquadratum walsbyi J07HQW1</name>
    <dbReference type="NCBI Taxonomy" id="1238424"/>
    <lineage>
        <taxon>Archaea</taxon>
        <taxon>Methanobacteriati</taxon>
        <taxon>Methanobacteriota</taxon>
        <taxon>Stenosarchaea group</taxon>
        <taxon>Halobacteria</taxon>
        <taxon>Halobacteriales</taxon>
        <taxon>Haloferacaceae</taxon>
        <taxon>Haloquadratum</taxon>
    </lineage>
</organism>
<evidence type="ECO:0000313" key="3">
    <source>
        <dbReference type="EMBL" id="ERG91342.1"/>
    </source>
</evidence>
<evidence type="ECO:0000256" key="1">
    <source>
        <dbReference type="ARBA" id="ARBA00005417"/>
    </source>
</evidence>
<keyword evidence="2" id="KW-0813">Transport</keyword>
<dbReference type="STRING" id="1238424.J07HQW1_01376"/>
<sequence>MSFPVSWHTLLEEIDDLPDSATLVTPLSHDRFHVSDVQKQRVFIARALASEADLLALDEPTVGVDAESREEFYSLINELNATGLTVILIEHDIGVVTTHATDIAYVNRQLYFDGNPEEFVETDALSQAYGKDQHVLKHDHK</sequence>
<accession>U1PCN9</accession>
<dbReference type="EMBL" id="KE356560">
    <property type="protein sequence ID" value="ERG91342.1"/>
    <property type="molecule type" value="Genomic_DNA"/>
</dbReference>
<protein>
    <submittedName>
        <fullName evidence="3">ABC-type Mn/Zn transport system, ATPase component</fullName>
    </submittedName>
</protein>
<reference evidence="3 4" key="1">
    <citation type="journal article" date="2013" name="PLoS ONE">
        <title>Assembly-driven community genomics of a hypersaline microbial ecosystem.</title>
        <authorList>
            <person name="Podell S."/>
            <person name="Ugalde J.A."/>
            <person name="Narasingarao P."/>
            <person name="Banfield J.F."/>
            <person name="Heidelberg K.B."/>
            <person name="Allen E.E."/>
        </authorList>
    </citation>
    <scope>NUCLEOTIDE SEQUENCE [LARGE SCALE GENOMIC DNA]</scope>
    <source>
        <strain evidence="4">J07HQW1</strain>
    </source>
</reference>
<evidence type="ECO:0000313" key="4">
    <source>
        <dbReference type="Proteomes" id="UP000030649"/>
    </source>
</evidence>
<dbReference type="PANTHER" id="PTHR42734:SF5">
    <property type="entry name" value="IRON TRANSPORT SYSTEM ATP-BINDING PROTEIN HI_0361-RELATED"/>
    <property type="match status" value="1"/>
</dbReference>
<dbReference type="GO" id="GO:0005524">
    <property type="term" value="F:ATP binding"/>
    <property type="evidence" value="ECO:0007669"/>
    <property type="project" value="InterPro"/>
</dbReference>